<evidence type="ECO:0000256" key="1">
    <source>
        <dbReference type="SAM" id="MobiDB-lite"/>
    </source>
</evidence>
<accession>A0A918X880</accession>
<organism evidence="2 3">
    <name type="scientific">Nocardiopsis kunsanensis</name>
    <dbReference type="NCBI Taxonomy" id="141693"/>
    <lineage>
        <taxon>Bacteria</taxon>
        <taxon>Bacillati</taxon>
        <taxon>Actinomycetota</taxon>
        <taxon>Actinomycetes</taxon>
        <taxon>Streptosporangiales</taxon>
        <taxon>Nocardiopsidaceae</taxon>
        <taxon>Nocardiopsis</taxon>
    </lineage>
</organism>
<comment type="caution">
    <text evidence="2">The sequence shown here is derived from an EMBL/GenBank/DDBJ whole genome shotgun (WGS) entry which is preliminary data.</text>
</comment>
<evidence type="ECO:0000313" key="2">
    <source>
        <dbReference type="EMBL" id="GHD16608.1"/>
    </source>
</evidence>
<feature type="compositionally biased region" description="Basic and acidic residues" evidence="1">
    <location>
        <begin position="132"/>
        <end position="142"/>
    </location>
</feature>
<protein>
    <recommendedName>
        <fullName evidence="4">DUF5709 domain-containing protein</fullName>
    </recommendedName>
</protein>
<dbReference type="EMBL" id="BMXL01000002">
    <property type="protein sequence ID" value="GHD16608.1"/>
    <property type="molecule type" value="Genomic_DNA"/>
</dbReference>
<proteinExistence type="predicted"/>
<evidence type="ECO:0000313" key="3">
    <source>
        <dbReference type="Proteomes" id="UP000654947"/>
    </source>
</evidence>
<evidence type="ECO:0008006" key="4">
    <source>
        <dbReference type="Google" id="ProtNLM"/>
    </source>
</evidence>
<sequence length="142" mass="15640">MDTDMGDDPELSKAVARERRVEPDHDIQEYDFEDPGTPGTDSPGPRGIHEGVQSERSDVYPRESWGGESRSAEEEALHEVDDGSVPESDEGAAVREDRSDRPYEHPADAPHGERGYERDRTTGASDYVPDSEDPKDTGAPDT</sequence>
<feature type="compositionally biased region" description="Low complexity" evidence="1">
    <location>
        <begin position="35"/>
        <end position="46"/>
    </location>
</feature>
<feature type="compositionally biased region" description="Basic and acidic residues" evidence="1">
    <location>
        <begin position="70"/>
        <end position="81"/>
    </location>
</feature>
<gene>
    <name evidence="2" type="ORF">GCM10007147_04900</name>
</gene>
<dbReference type="Proteomes" id="UP000654947">
    <property type="component" value="Unassembled WGS sequence"/>
</dbReference>
<keyword evidence="3" id="KW-1185">Reference proteome</keyword>
<feature type="compositionally biased region" description="Basic and acidic residues" evidence="1">
    <location>
        <begin position="15"/>
        <end position="28"/>
    </location>
</feature>
<feature type="compositionally biased region" description="Basic and acidic residues" evidence="1">
    <location>
        <begin position="47"/>
        <end position="61"/>
    </location>
</feature>
<reference evidence="2 3" key="1">
    <citation type="journal article" date="2014" name="Int. J. Syst. Evol. Microbiol.">
        <title>Complete genome sequence of Corynebacterium casei LMG S-19264T (=DSM 44701T), isolated from a smear-ripened cheese.</title>
        <authorList>
            <consortium name="US DOE Joint Genome Institute (JGI-PGF)"/>
            <person name="Walter F."/>
            <person name="Albersmeier A."/>
            <person name="Kalinowski J."/>
            <person name="Ruckert C."/>
        </authorList>
    </citation>
    <scope>NUCLEOTIDE SEQUENCE [LARGE SCALE GENOMIC DNA]</scope>
    <source>
        <strain evidence="2 3">KCTC 19473</strain>
    </source>
</reference>
<name>A0A918X880_9ACTN</name>
<feature type="region of interest" description="Disordered" evidence="1">
    <location>
        <begin position="1"/>
        <end position="142"/>
    </location>
</feature>
<feature type="compositionally biased region" description="Basic and acidic residues" evidence="1">
    <location>
        <begin position="92"/>
        <end position="121"/>
    </location>
</feature>
<dbReference type="AlphaFoldDB" id="A0A918X880"/>